<sequence>MMRSGRYVQQIEGYSAFIPAPLPPEPPIKMDAELHRLLSNADRALGRLDGATSILPNPDLFVAMYVRQEAVLSSQIEGTQSTLEDVLQYEIDVKGQERFKDVQEVVNYVNAMNYGLKRLQEFPLCLRLLREIHTELLKDVRGSDRTPGEFRKSQNWIGPQGCNLGTAAYVPPTVAEMHQSLDNLERFLHDTNSLPVLIHCGLAHAQFETIHPFLDGNGRIGRLLITFLLCQQGILQKPLLYLSHYLKFHRIEYYDRLMAIRTHGDWEGWLKFFLQGIFEVSQSATTTARSILEMRENHREIIGQQISSSSYGLRLLDILFQHPIVNIRLVENELQCSYATARKIVDKFVEIALLQEVTGWQRNRLYRYKPYLDLF</sequence>
<dbReference type="PANTHER" id="PTHR13504:SF38">
    <property type="entry name" value="FIDO DOMAIN-CONTAINING PROTEIN"/>
    <property type="match status" value="1"/>
</dbReference>
<dbReference type="InterPro" id="IPR036597">
    <property type="entry name" value="Fido-like_dom_sf"/>
</dbReference>
<evidence type="ECO:0000313" key="2">
    <source>
        <dbReference type="EMBL" id="MEK0183957.1"/>
    </source>
</evidence>
<dbReference type="Gene3D" id="1.10.3290.10">
    <property type="entry name" value="Fido-like domain"/>
    <property type="match status" value="1"/>
</dbReference>
<evidence type="ECO:0000313" key="3">
    <source>
        <dbReference type="Proteomes" id="UP001384579"/>
    </source>
</evidence>
<dbReference type="InterPro" id="IPR040198">
    <property type="entry name" value="Fido_containing"/>
</dbReference>
<dbReference type="EMBL" id="JBBLXS010000027">
    <property type="protein sequence ID" value="MEK0183957.1"/>
    <property type="molecule type" value="Genomic_DNA"/>
</dbReference>
<dbReference type="PROSITE" id="PS51459">
    <property type="entry name" value="FIDO"/>
    <property type="match status" value="1"/>
</dbReference>
<name>A0ABU8YHW1_9CYAN</name>
<evidence type="ECO:0000259" key="1">
    <source>
        <dbReference type="PROSITE" id="PS51459"/>
    </source>
</evidence>
<keyword evidence="3" id="KW-1185">Reference proteome</keyword>
<organism evidence="2 3">
    <name type="scientific">Microcoleus anatoxicus PTRS2</name>
    <dbReference type="NCBI Taxonomy" id="2705321"/>
    <lineage>
        <taxon>Bacteria</taxon>
        <taxon>Bacillati</taxon>
        <taxon>Cyanobacteriota</taxon>
        <taxon>Cyanophyceae</taxon>
        <taxon>Oscillatoriophycideae</taxon>
        <taxon>Oscillatoriales</taxon>
        <taxon>Microcoleaceae</taxon>
        <taxon>Microcoleus</taxon>
        <taxon>Microcoleus anatoxicus</taxon>
    </lineage>
</organism>
<gene>
    <name evidence="2" type="ORF">WMG39_03740</name>
</gene>
<dbReference type="Pfam" id="PF02661">
    <property type="entry name" value="Fic"/>
    <property type="match status" value="1"/>
</dbReference>
<dbReference type="InterPro" id="IPR026287">
    <property type="entry name" value="SoFic-like"/>
</dbReference>
<comment type="caution">
    <text evidence="2">The sequence shown here is derived from an EMBL/GenBank/DDBJ whole genome shotgun (WGS) entry which is preliminary data.</text>
</comment>
<dbReference type="InterPro" id="IPR003812">
    <property type="entry name" value="Fido"/>
</dbReference>
<reference evidence="2 3" key="1">
    <citation type="journal article" date="2020" name="Harmful Algae">
        <title>Molecular and morphological characterization of a novel dihydroanatoxin-a producing Microcoleus species (cyanobacteria) from the Russian River, California, USA.</title>
        <authorList>
            <person name="Conklin K.Y."/>
            <person name="Stancheva R."/>
            <person name="Otten T.G."/>
            <person name="Fadness R."/>
            <person name="Boyer G.L."/>
            <person name="Read B."/>
            <person name="Zhang X."/>
            <person name="Sheath R.G."/>
        </authorList>
    </citation>
    <scope>NUCLEOTIDE SEQUENCE [LARGE SCALE GENOMIC DNA]</scope>
    <source>
        <strain evidence="2 3">PTRS2</strain>
    </source>
</reference>
<dbReference type="InterPro" id="IPR025758">
    <property type="entry name" value="Fic/DOC_N"/>
</dbReference>
<dbReference type="PANTHER" id="PTHR13504">
    <property type="entry name" value="FIDO DOMAIN-CONTAINING PROTEIN DDB_G0283145"/>
    <property type="match status" value="1"/>
</dbReference>
<dbReference type="Pfam" id="PF13784">
    <property type="entry name" value="Fic_N"/>
    <property type="match status" value="1"/>
</dbReference>
<dbReference type="PIRSF" id="PIRSF038925">
    <property type="entry name" value="AMP-prot_trans"/>
    <property type="match status" value="1"/>
</dbReference>
<dbReference type="RefSeq" id="WP_340520264.1">
    <property type="nucleotide sequence ID" value="NZ_JBBLXS010000027.1"/>
</dbReference>
<feature type="domain" description="Fido" evidence="1">
    <location>
        <begin position="124"/>
        <end position="275"/>
    </location>
</feature>
<dbReference type="SUPFAM" id="SSF140931">
    <property type="entry name" value="Fic-like"/>
    <property type="match status" value="1"/>
</dbReference>
<accession>A0ABU8YHW1</accession>
<dbReference type="Proteomes" id="UP001384579">
    <property type="component" value="Unassembled WGS sequence"/>
</dbReference>
<proteinExistence type="predicted"/>
<protein>
    <submittedName>
        <fullName evidence="2">Fic family protein</fullName>
    </submittedName>
</protein>